<name>A0A433BS39_9FUNG</name>
<evidence type="ECO:0000313" key="2">
    <source>
        <dbReference type="Proteomes" id="UP000268093"/>
    </source>
</evidence>
<sequence>MSFVGYLAAEEPEGNEDGAVVVDYVDGNDNDARDYAGACDVRSDPMCVFVFKALLGFISIPSEEDECHVQILFLAVSAYILDTILSAWGGKAIIMMTFKE</sequence>
<keyword evidence="2" id="KW-1185">Reference proteome</keyword>
<gene>
    <name evidence="1" type="ORF">BC936DRAFT_138700</name>
</gene>
<organism evidence="1 2">
    <name type="scientific">Jimgerdemannia flammicorona</name>
    <dbReference type="NCBI Taxonomy" id="994334"/>
    <lineage>
        <taxon>Eukaryota</taxon>
        <taxon>Fungi</taxon>
        <taxon>Fungi incertae sedis</taxon>
        <taxon>Mucoromycota</taxon>
        <taxon>Mucoromycotina</taxon>
        <taxon>Endogonomycetes</taxon>
        <taxon>Endogonales</taxon>
        <taxon>Endogonaceae</taxon>
        <taxon>Jimgerdemannia</taxon>
    </lineage>
</organism>
<proteinExistence type="predicted"/>
<protein>
    <submittedName>
        <fullName evidence="1">Uncharacterized protein</fullName>
    </submittedName>
</protein>
<evidence type="ECO:0000313" key="1">
    <source>
        <dbReference type="EMBL" id="RUP29056.1"/>
    </source>
</evidence>
<accession>A0A433BS39</accession>
<dbReference type="AlphaFoldDB" id="A0A433BS39"/>
<comment type="caution">
    <text evidence="1">The sequence shown here is derived from an EMBL/GenBank/DDBJ whole genome shotgun (WGS) entry which is preliminary data.</text>
</comment>
<reference evidence="1 2" key="1">
    <citation type="journal article" date="2018" name="New Phytol.">
        <title>Phylogenomics of Endogonaceae and evolution of mycorrhizas within Mucoromycota.</title>
        <authorList>
            <person name="Chang Y."/>
            <person name="Desiro A."/>
            <person name="Na H."/>
            <person name="Sandor L."/>
            <person name="Lipzen A."/>
            <person name="Clum A."/>
            <person name="Barry K."/>
            <person name="Grigoriev I.V."/>
            <person name="Martin F.M."/>
            <person name="Stajich J.E."/>
            <person name="Smith M.E."/>
            <person name="Bonito G."/>
            <person name="Spatafora J.W."/>
        </authorList>
    </citation>
    <scope>NUCLEOTIDE SEQUENCE [LARGE SCALE GENOMIC DNA]</scope>
    <source>
        <strain evidence="1 2">GMNB39</strain>
    </source>
</reference>
<dbReference type="Proteomes" id="UP000268093">
    <property type="component" value="Unassembled WGS sequence"/>
</dbReference>
<dbReference type="OrthoDB" id="8062037at2759"/>
<dbReference type="EMBL" id="RBNI01013570">
    <property type="protein sequence ID" value="RUP29056.1"/>
    <property type="molecule type" value="Genomic_DNA"/>
</dbReference>